<keyword evidence="10" id="KW-1185">Reference proteome</keyword>
<dbReference type="PANTHER" id="PTHR11080:SF2">
    <property type="entry name" value="LD05707P"/>
    <property type="match status" value="1"/>
</dbReference>
<dbReference type="PANTHER" id="PTHR11080">
    <property type="entry name" value="PYRAZINAMIDASE/NICOTINAMIDASE"/>
    <property type="match status" value="1"/>
</dbReference>
<organism evidence="9 10">
    <name type="scientific">Clavelina lepadiformis</name>
    <name type="common">Light-bulb sea squirt</name>
    <name type="synonym">Ascidia lepadiformis</name>
    <dbReference type="NCBI Taxonomy" id="159417"/>
    <lineage>
        <taxon>Eukaryota</taxon>
        <taxon>Metazoa</taxon>
        <taxon>Chordata</taxon>
        <taxon>Tunicata</taxon>
        <taxon>Ascidiacea</taxon>
        <taxon>Aplousobranchia</taxon>
        <taxon>Clavelinidae</taxon>
        <taxon>Clavelina</taxon>
    </lineage>
</organism>
<dbReference type="Proteomes" id="UP001642483">
    <property type="component" value="Unassembled WGS sequence"/>
</dbReference>
<evidence type="ECO:0000259" key="8">
    <source>
        <dbReference type="Pfam" id="PF00857"/>
    </source>
</evidence>
<proteinExistence type="inferred from homology"/>
<reference evidence="9 10" key="1">
    <citation type="submission" date="2024-02" db="EMBL/GenBank/DDBJ databases">
        <authorList>
            <person name="Daric V."/>
            <person name="Darras S."/>
        </authorList>
    </citation>
    <scope>NUCLEOTIDE SEQUENCE [LARGE SCALE GENOMIC DNA]</scope>
</reference>
<protein>
    <recommendedName>
        <fullName evidence="6">nicotinamidase</fullName>
        <ecNumber evidence="6">3.5.1.19</ecNumber>
    </recommendedName>
    <alternativeName>
        <fullName evidence="7">Nicotinamide deamidase</fullName>
    </alternativeName>
</protein>
<evidence type="ECO:0000256" key="3">
    <source>
        <dbReference type="ARBA" id="ARBA00022723"/>
    </source>
</evidence>
<dbReference type="SUPFAM" id="SSF52499">
    <property type="entry name" value="Isochorismatase-like hydrolases"/>
    <property type="match status" value="1"/>
</dbReference>
<comment type="caution">
    <text evidence="9">The sequence shown here is derived from an EMBL/GenBank/DDBJ whole genome shotgun (WGS) entry which is preliminary data.</text>
</comment>
<gene>
    <name evidence="9" type="ORF">CVLEPA_LOCUS18468</name>
</gene>
<dbReference type="EC" id="3.5.1.19" evidence="6"/>
<evidence type="ECO:0000256" key="5">
    <source>
        <dbReference type="ARBA" id="ARBA00037900"/>
    </source>
</evidence>
<evidence type="ECO:0000256" key="6">
    <source>
        <dbReference type="ARBA" id="ARBA00039017"/>
    </source>
</evidence>
<comment type="pathway">
    <text evidence="5">Cofactor biosynthesis; nicotinate biosynthesis; nicotinate from nicotinamide: step 1/1.</text>
</comment>
<comment type="similarity">
    <text evidence="1">Belongs to the isochorismatase family.</text>
</comment>
<dbReference type="InterPro" id="IPR036380">
    <property type="entry name" value="Isochorismatase-like_sf"/>
</dbReference>
<dbReference type="InterPro" id="IPR052347">
    <property type="entry name" value="Isochorismatase_Nicotinamidase"/>
</dbReference>
<dbReference type="CDD" id="cd01011">
    <property type="entry name" value="nicotinamidase"/>
    <property type="match status" value="1"/>
</dbReference>
<keyword evidence="4" id="KW-0378">Hydrolase</keyword>
<sequence length="240" mass="26815">MPKSALVVVDVQNDFISGTLALKDCPAKEDGLEVVDVINELTKLEGWDLVVFTLDWHPQDHISFATNAHKFKQHCDSKVHLECAEVYDKVVFNVEDDQKREQVLWPPHCVQGSWGAELHKDVYVPAGSVTVKKGVNTSLDSYSAFFDNDKINETELCQVLQSHGIDRTFICGLATDICVNFTATHSNELGFKTYVIEDACRGVDNHNIQCALCKMDESGITRIKSDKISSLLTTKEPPMQ</sequence>
<evidence type="ECO:0000256" key="2">
    <source>
        <dbReference type="ARBA" id="ARBA00022642"/>
    </source>
</evidence>
<name>A0ABP0G5U0_CLALP</name>
<keyword evidence="2" id="KW-0662">Pyridine nucleotide biosynthesis</keyword>
<evidence type="ECO:0000256" key="1">
    <source>
        <dbReference type="ARBA" id="ARBA00006336"/>
    </source>
</evidence>
<dbReference type="InterPro" id="IPR000868">
    <property type="entry name" value="Isochorismatase-like_dom"/>
</dbReference>
<accession>A0ABP0G5U0</accession>
<evidence type="ECO:0000256" key="7">
    <source>
        <dbReference type="ARBA" id="ARBA00043224"/>
    </source>
</evidence>
<dbReference type="Gene3D" id="3.40.50.850">
    <property type="entry name" value="Isochorismatase-like"/>
    <property type="match status" value="1"/>
</dbReference>
<evidence type="ECO:0000313" key="9">
    <source>
        <dbReference type="EMBL" id="CAK8686547.1"/>
    </source>
</evidence>
<evidence type="ECO:0000313" key="10">
    <source>
        <dbReference type="Proteomes" id="UP001642483"/>
    </source>
</evidence>
<keyword evidence="3" id="KW-0479">Metal-binding</keyword>
<feature type="domain" description="Isochorismatase-like" evidence="8">
    <location>
        <begin position="4"/>
        <end position="219"/>
    </location>
</feature>
<dbReference type="EMBL" id="CAWYQH010000102">
    <property type="protein sequence ID" value="CAK8686547.1"/>
    <property type="molecule type" value="Genomic_DNA"/>
</dbReference>
<evidence type="ECO:0000256" key="4">
    <source>
        <dbReference type="ARBA" id="ARBA00022801"/>
    </source>
</evidence>
<dbReference type="Pfam" id="PF00857">
    <property type="entry name" value="Isochorismatase"/>
    <property type="match status" value="1"/>
</dbReference>